<dbReference type="PROSITE" id="PS50035">
    <property type="entry name" value="PLD"/>
    <property type="match status" value="1"/>
</dbReference>
<dbReference type="InterPro" id="IPR025202">
    <property type="entry name" value="PLD-like_dom"/>
</dbReference>
<dbReference type="GO" id="GO:0032049">
    <property type="term" value="P:cardiolipin biosynthetic process"/>
    <property type="evidence" value="ECO:0007669"/>
    <property type="project" value="UniProtKB-ARBA"/>
</dbReference>
<dbReference type="SUPFAM" id="SSF56024">
    <property type="entry name" value="Phospholipase D/nuclease"/>
    <property type="match status" value="2"/>
</dbReference>
<dbReference type="Proteomes" id="UP000663889">
    <property type="component" value="Unassembled WGS sequence"/>
</dbReference>
<comment type="caution">
    <text evidence="3">The sequence shown here is derived from an EMBL/GenBank/DDBJ whole genome shotgun (WGS) entry which is preliminary data.</text>
</comment>
<dbReference type="PANTHER" id="PTHR21248">
    <property type="entry name" value="CARDIOLIPIN SYNTHASE"/>
    <property type="match status" value="1"/>
</dbReference>
<dbReference type="Gene3D" id="3.30.870.10">
    <property type="entry name" value="Endonuclease Chain A"/>
    <property type="match status" value="1"/>
</dbReference>
<reference evidence="3" key="1">
    <citation type="submission" date="2021-02" db="EMBL/GenBank/DDBJ databases">
        <authorList>
            <person name="Nowell W R."/>
        </authorList>
    </citation>
    <scope>NUCLEOTIDE SEQUENCE</scope>
</reference>
<evidence type="ECO:0000256" key="1">
    <source>
        <dbReference type="SAM" id="MobiDB-lite"/>
    </source>
</evidence>
<accession>A0A815VH15</accession>
<dbReference type="AlphaFoldDB" id="A0A815VH15"/>
<feature type="non-terminal residue" evidence="3">
    <location>
        <position position="1"/>
    </location>
</feature>
<organism evidence="3 4">
    <name type="scientific">Rotaria sordida</name>
    <dbReference type="NCBI Taxonomy" id="392033"/>
    <lineage>
        <taxon>Eukaryota</taxon>
        <taxon>Metazoa</taxon>
        <taxon>Spiralia</taxon>
        <taxon>Gnathifera</taxon>
        <taxon>Rotifera</taxon>
        <taxon>Eurotatoria</taxon>
        <taxon>Bdelloidea</taxon>
        <taxon>Philodinida</taxon>
        <taxon>Philodinidae</taxon>
        <taxon>Rotaria</taxon>
    </lineage>
</organism>
<feature type="domain" description="PLD phosphodiesterase" evidence="2">
    <location>
        <begin position="402"/>
        <end position="424"/>
    </location>
</feature>
<sequence>MDIAVQFGRFPQRPSDLFLKLFYGVICTLERDRLAGCVSPRLVGVSGVTPLTIISTIPDILHHYYHVIVHAQKEVLFATVDRKIALLNSNNIDDRPNLEMMVHYEGDIVNSFYDTFLISWWIPFQPDLVCLREEALAHPDFHFGVDNTTIASMKRLSQQVVAHDIKETDKYLDEPFPLLSDEEKSSTAPQQESRNVHLPDNRATATDELTDNIIGDESALRSNSLLTDHLNKSCTAAQSTKFAANLSPRELEKLLSDFTPFIIHTPHQPFPIALINRFPHGTPIHTDIANPQDAAWLGAFRYAQKSIFIQSPTFNASPAIDGIIAACRRGIRVILWLGLGFNDLYQGFGTFQGGTNENVVKKIYGKLRKGGDGAEKYLETFWYVGKDQTRPLHFSQKKRNCHIKFMSIDDQVAIMGSGNMDSQSWFHSQEINTMIDSPLIVKEWINALYKNQSTNKWADN</sequence>
<dbReference type="CDD" id="cd00138">
    <property type="entry name" value="PLDc_SF"/>
    <property type="match status" value="1"/>
</dbReference>
<evidence type="ECO:0000259" key="2">
    <source>
        <dbReference type="PROSITE" id="PS50035"/>
    </source>
</evidence>
<dbReference type="InterPro" id="IPR001736">
    <property type="entry name" value="PLipase_D/transphosphatidylase"/>
</dbReference>
<protein>
    <recommendedName>
        <fullName evidence="2">PLD phosphodiesterase domain-containing protein</fullName>
    </recommendedName>
</protein>
<evidence type="ECO:0000313" key="4">
    <source>
        <dbReference type="Proteomes" id="UP000663889"/>
    </source>
</evidence>
<name>A0A815VH15_9BILA</name>
<dbReference type="PANTHER" id="PTHR21248:SF22">
    <property type="entry name" value="PHOSPHOLIPASE D"/>
    <property type="match status" value="1"/>
</dbReference>
<feature type="region of interest" description="Disordered" evidence="1">
    <location>
        <begin position="180"/>
        <end position="202"/>
    </location>
</feature>
<dbReference type="EMBL" id="CAJNOU010007663">
    <property type="protein sequence ID" value="CAF1528155.1"/>
    <property type="molecule type" value="Genomic_DNA"/>
</dbReference>
<dbReference type="GO" id="GO:0030572">
    <property type="term" value="F:phosphatidyltransferase activity"/>
    <property type="evidence" value="ECO:0007669"/>
    <property type="project" value="UniProtKB-ARBA"/>
</dbReference>
<gene>
    <name evidence="3" type="ORF">SEV965_LOCUS37378</name>
</gene>
<dbReference type="Pfam" id="PF13091">
    <property type="entry name" value="PLDc_2"/>
    <property type="match status" value="1"/>
</dbReference>
<evidence type="ECO:0000313" key="3">
    <source>
        <dbReference type="EMBL" id="CAF1528155.1"/>
    </source>
</evidence>
<proteinExistence type="predicted"/>